<sequence>MTESRPKAIDLFCGAGGLTQGLSDAGFDVLWGIDHEENTKPTYDHNHDHEMTVGDIRETSPPDLGLEEGELDLVAGGPPCPTFSLVGRSKINSLEGQSTTTDERHQLYEDFLRFVAHYEPKAFLMENVKGMLSAANDDGEDVVDVISGQMEDLGYEVTVKLLDSADFGVPQHRERLFFIGNRIGVDNPDLDEWKTHRPPSNEEEKQIKFNTAGGPEEENQESLHAYTEEEEKEFPHFEESPERRVPWNTVADAILDLPPVSPNGETPPTQAEEYTMGPVSEYQYWIRGRPGPDEWEGRTLYNHECRGHNMRDLTLYKLLGEGTSYIIGDIPEEHQPYRSDIFPDKLKKQNPKEPSTTVVAHLYKDGHMFIHPTEARSITVREAARLQSFPDDFEFPVARTHAFKQVGNAVPPLLAQAIATAVRKTVLGISQDSTLSPEADD</sequence>
<comment type="caution">
    <text evidence="7">The sequence shown here is derived from an EMBL/GenBank/DDBJ whole genome shotgun (WGS) entry which is preliminary data.</text>
</comment>
<dbReference type="InterPro" id="IPR029063">
    <property type="entry name" value="SAM-dependent_MTases_sf"/>
</dbReference>
<keyword evidence="3 7" id="KW-0808">Transferase</keyword>
<feature type="region of interest" description="Disordered" evidence="6">
    <location>
        <begin position="194"/>
        <end position="227"/>
    </location>
</feature>
<keyword evidence="4" id="KW-0949">S-adenosyl-L-methionine</keyword>
<comment type="similarity">
    <text evidence="5">Belongs to the class I-like SAM-binding methyltransferase superfamily. C5-methyltransferase family.</text>
</comment>
<dbReference type="Gene3D" id="3.90.120.10">
    <property type="entry name" value="DNA Methylase, subunit A, domain 2"/>
    <property type="match status" value="1"/>
</dbReference>
<dbReference type="GO" id="GO:0032259">
    <property type="term" value="P:methylation"/>
    <property type="evidence" value="ECO:0007669"/>
    <property type="project" value="UniProtKB-KW"/>
</dbReference>
<dbReference type="Gene3D" id="3.40.50.150">
    <property type="entry name" value="Vaccinia Virus protein VP39"/>
    <property type="match status" value="1"/>
</dbReference>
<dbReference type="AlphaFoldDB" id="A0ABD5WCK8"/>
<dbReference type="InterPro" id="IPR050390">
    <property type="entry name" value="C5-Methyltransferase"/>
</dbReference>
<dbReference type="InterPro" id="IPR001525">
    <property type="entry name" value="C5_MeTfrase"/>
</dbReference>
<evidence type="ECO:0000313" key="7">
    <source>
        <dbReference type="EMBL" id="MFC7069664.1"/>
    </source>
</evidence>
<organism evidence="7 8">
    <name type="scientific">Halobaculum lipolyticum</name>
    <dbReference type="NCBI Taxonomy" id="3032001"/>
    <lineage>
        <taxon>Archaea</taxon>
        <taxon>Methanobacteriati</taxon>
        <taxon>Methanobacteriota</taxon>
        <taxon>Stenosarchaea group</taxon>
        <taxon>Halobacteria</taxon>
        <taxon>Halobacteriales</taxon>
        <taxon>Haloferacaceae</taxon>
        <taxon>Halobaculum</taxon>
    </lineage>
</organism>
<dbReference type="Proteomes" id="UP001596461">
    <property type="component" value="Unassembled WGS sequence"/>
</dbReference>
<dbReference type="EC" id="2.1.1.37" evidence="1"/>
<keyword evidence="2 7" id="KW-0489">Methyltransferase</keyword>
<accession>A0ABD5WCK8</accession>
<dbReference type="InterPro" id="IPR031303">
    <property type="entry name" value="C5_meth_CS"/>
</dbReference>
<dbReference type="GeneID" id="81125417"/>
<dbReference type="InterPro" id="IPR018117">
    <property type="entry name" value="C5_DNA_meth_AS"/>
</dbReference>
<dbReference type="Pfam" id="PF00145">
    <property type="entry name" value="DNA_methylase"/>
    <property type="match status" value="1"/>
</dbReference>
<dbReference type="PROSITE" id="PS00094">
    <property type="entry name" value="C5_MTASE_1"/>
    <property type="match status" value="1"/>
</dbReference>
<protein>
    <recommendedName>
        <fullName evidence="1">DNA (cytosine-5-)-methyltransferase</fullName>
        <ecNumber evidence="1">2.1.1.37</ecNumber>
    </recommendedName>
</protein>
<evidence type="ECO:0000313" key="8">
    <source>
        <dbReference type="Proteomes" id="UP001596461"/>
    </source>
</evidence>
<evidence type="ECO:0000256" key="1">
    <source>
        <dbReference type="ARBA" id="ARBA00011975"/>
    </source>
</evidence>
<evidence type="ECO:0000256" key="2">
    <source>
        <dbReference type="ARBA" id="ARBA00022603"/>
    </source>
</evidence>
<dbReference type="GO" id="GO:0003886">
    <property type="term" value="F:DNA (cytosine-5-)-methyltransferase activity"/>
    <property type="evidence" value="ECO:0007669"/>
    <property type="project" value="UniProtKB-EC"/>
</dbReference>
<dbReference type="RefSeq" id="WP_284030580.1">
    <property type="nucleotide sequence ID" value="NZ_CP126154.1"/>
</dbReference>
<keyword evidence="8" id="KW-1185">Reference proteome</keyword>
<name>A0ABD5WCK8_9EURY</name>
<dbReference type="EMBL" id="JBHTAH010000005">
    <property type="protein sequence ID" value="MFC7069664.1"/>
    <property type="molecule type" value="Genomic_DNA"/>
</dbReference>
<dbReference type="NCBIfam" id="TIGR00675">
    <property type="entry name" value="dcm"/>
    <property type="match status" value="1"/>
</dbReference>
<evidence type="ECO:0000256" key="3">
    <source>
        <dbReference type="ARBA" id="ARBA00022679"/>
    </source>
</evidence>
<dbReference type="PROSITE" id="PS00095">
    <property type="entry name" value="C5_MTASE_2"/>
    <property type="match status" value="1"/>
</dbReference>
<gene>
    <name evidence="7" type="ORF">ACFQL9_08425</name>
</gene>
<evidence type="ECO:0000256" key="6">
    <source>
        <dbReference type="SAM" id="MobiDB-lite"/>
    </source>
</evidence>
<evidence type="ECO:0000256" key="4">
    <source>
        <dbReference type="ARBA" id="ARBA00022691"/>
    </source>
</evidence>
<feature type="compositionally biased region" description="Basic and acidic residues" evidence="6">
    <location>
        <begin position="194"/>
        <end position="207"/>
    </location>
</feature>
<dbReference type="PRINTS" id="PR00105">
    <property type="entry name" value="C5METTRFRASE"/>
</dbReference>
<reference evidence="7 8" key="1">
    <citation type="journal article" date="2019" name="Int. J. Syst. Evol. Microbiol.">
        <title>The Global Catalogue of Microorganisms (GCM) 10K type strain sequencing project: providing services to taxonomists for standard genome sequencing and annotation.</title>
        <authorList>
            <consortium name="The Broad Institute Genomics Platform"/>
            <consortium name="The Broad Institute Genome Sequencing Center for Infectious Disease"/>
            <person name="Wu L."/>
            <person name="Ma J."/>
        </authorList>
    </citation>
    <scope>NUCLEOTIDE SEQUENCE [LARGE SCALE GENOMIC DNA]</scope>
    <source>
        <strain evidence="7 8">DT31</strain>
    </source>
</reference>
<dbReference type="PANTHER" id="PTHR10629">
    <property type="entry name" value="CYTOSINE-SPECIFIC METHYLTRANSFERASE"/>
    <property type="match status" value="1"/>
</dbReference>
<dbReference type="PROSITE" id="PS51679">
    <property type="entry name" value="SAM_MT_C5"/>
    <property type="match status" value="1"/>
</dbReference>
<proteinExistence type="inferred from homology"/>
<evidence type="ECO:0000256" key="5">
    <source>
        <dbReference type="RuleBase" id="RU000416"/>
    </source>
</evidence>
<dbReference type="SUPFAM" id="SSF53335">
    <property type="entry name" value="S-adenosyl-L-methionine-dependent methyltransferases"/>
    <property type="match status" value="1"/>
</dbReference>
<dbReference type="PANTHER" id="PTHR10629:SF52">
    <property type="entry name" value="DNA (CYTOSINE-5)-METHYLTRANSFERASE 1"/>
    <property type="match status" value="1"/>
</dbReference>